<dbReference type="SUPFAM" id="SSF53448">
    <property type="entry name" value="Nucleotide-diphospho-sugar transferases"/>
    <property type="match status" value="1"/>
</dbReference>
<dbReference type="RefSeq" id="WP_158740076.1">
    <property type="nucleotide sequence ID" value="NZ_WSLF01000004.1"/>
</dbReference>
<comment type="similarity">
    <text evidence="1">Belongs to the mannose-6-phosphate isomerase type 2 family.</text>
</comment>
<evidence type="ECO:0000256" key="7">
    <source>
        <dbReference type="ARBA" id="ARBA00047343"/>
    </source>
</evidence>
<accession>A0A7C8HH08</accession>
<reference evidence="10 11" key="1">
    <citation type="submission" date="2019-12" db="EMBL/GenBank/DDBJ databases">
        <title>Defluviitalea raffinosedens, isolated from a biogas fermenter, genome sequencing and characterization.</title>
        <authorList>
            <person name="Rettenmaier R."/>
            <person name="Schneider M."/>
            <person name="Neuhaus K."/>
            <person name="Liebl W."/>
            <person name="Zverlov V."/>
        </authorList>
    </citation>
    <scope>NUCLEOTIDE SEQUENCE [LARGE SCALE GENOMIC DNA]</scope>
    <source>
        <strain evidence="10 11">249c-K6</strain>
    </source>
</reference>
<evidence type="ECO:0000256" key="5">
    <source>
        <dbReference type="ARBA" id="ARBA00022741"/>
    </source>
</evidence>
<dbReference type="PANTHER" id="PTHR46390:SF1">
    <property type="entry name" value="MANNOSE-1-PHOSPHATE GUANYLYLTRANSFERASE"/>
    <property type="match status" value="1"/>
</dbReference>
<dbReference type="AlphaFoldDB" id="A0A7C8HH08"/>
<protein>
    <recommendedName>
        <fullName evidence="2">mannose-1-phosphate guanylyltransferase</fullName>
        <ecNumber evidence="2">2.7.7.13</ecNumber>
    </recommendedName>
</protein>
<dbReference type="FunFam" id="3.90.550.10:FF:000046">
    <property type="entry name" value="Mannose-1-phosphate guanylyltransferase (GDP)"/>
    <property type="match status" value="1"/>
</dbReference>
<evidence type="ECO:0000259" key="8">
    <source>
        <dbReference type="Pfam" id="PF00483"/>
    </source>
</evidence>
<dbReference type="Gene3D" id="3.90.550.10">
    <property type="entry name" value="Spore Coat Polysaccharide Biosynthesis Protein SpsA, Chain A"/>
    <property type="match status" value="1"/>
</dbReference>
<evidence type="ECO:0000256" key="3">
    <source>
        <dbReference type="ARBA" id="ARBA00022679"/>
    </source>
</evidence>
<comment type="catalytic activity">
    <reaction evidence="7">
        <text>alpha-D-mannose 1-phosphate + GTP + H(+) = GDP-alpha-D-mannose + diphosphate</text>
        <dbReference type="Rhea" id="RHEA:15229"/>
        <dbReference type="ChEBI" id="CHEBI:15378"/>
        <dbReference type="ChEBI" id="CHEBI:33019"/>
        <dbReference type="ChEBI" id="CHEBI:37565"/>
        <dbReference type="ChEBI" id="CHEBI:57527"/>
        <dbReference type="ChEBI" id="CHEBI:58409"/>
        <dbReference type="EC" id="2.7.7.13"/>
    </reaction>
</comment>
<evidence type="ECO:0000259" key="9">
    <source>
        <dbReference type="Pfam" id="PF22640"/>
    </source>
</evidence>
<sequence length="355" mass="40234">MKRYSVIMAGGGGTRFWPLSRQASPKQLLNLSGNDVMINETINRINPLVPYHQTLIVTNQVQEEIMKEVVIDEIPKNNILLEPIGRNTAPCIGYAAMVLRKREQDALMCVLPSDHFIKNESEFIKILDKCFDLAESTNNLITIGIKPTFPCTGYGYIHMGKEIDSSVYEVEEFVEKPNIQKAREYLDSGKFLWNSGMFVWKASTILDNIKRFLPKLYDKLEELEQYIDTEEEAKALAELYPQMQNISIDYGIMERSNEVLVVPGDFGWNDVGSWDSLGSIYEADERGNIIVGDHIYIDTTNTIAYGKEHLIAALGVDNLIIVHTPDATLVCPKDRAQDVKLIVDELKAKNRNELL</sequence>
<dbReference type="GO" id="GO:0005525">
    <property type="term" value="F:GTP binding"/>
    <property type="evidence" value="ECO:0007669"/>
    <property type="project" value="UniProtKB-KW"/>
</dbReference>
<dbReference type="InterPro" id="IPR049577">
    <property type="entry name" value="GMPP_N"/>
</dbReference>
<dbReference type="SUPFAM" id="SSF159283">
    <property type="entry name" value="Guanosine diphospho-D-mannose pyrophosphorylase/mannose-6-phosphate isomerase linker domain"/>
    <property type="match status" value="1"/>
</dbReference>
<dbReference type="GO" id="GO:0009298">
    <property type="term" value="P:GDP-mannose biosynthetic process"/>
    <property type="evidence" value="ECO:0007669"/>
    <property type="project" value="TreeGrafter"/>
</dbReference>
<proteinExistence type="inferred from homology"/>
<evidence type="ECO:0000313" key="11">
    <source>
        <dbReference type="Proteomes" id="UP000483018"/>
    </source>
</evidence>
<dbReference type="EMBL" id="WSLF01000004">
    <property type="protein sequence ID" value="KAE9634990.1"/>
    <property type="molecule type" value="Genomic_DNA"/>
</dbReference>
<feature type="domain" description="Nucleotidyl transferase" evidence="8">
    <location>
        <begin position="5"/>
        <end position="284"/>
    </location>
</feature>
<evidence type="ECO:0000256" key="4">
    <source>
        <dbReference type="ARBA" id="ARBA00022695"/>
    </source>
</evidence>
<dbReference type="InterPro" id="IPR005835">
    <property type="entry name" value="NTP_transferase_dom"/>
</dbReference>
<dbReference type="OrthoDB" id="9806359at2"/>
<keyword evidence="6" id="KW-0342">GTP-binding</keyword>
<comment type="caution">
    <text evidence="10">The sequence shown here is derived from an EMBL/GenBank/DDBJ whole genome shotgun (WGS) entry which is preliminary data.</text>
</comment>
<dbReference type="EC" id="2.7.7.13" evidence="2"/>
<keyword evidence="4 10" id="KW-0548">Nucleotidyltransferase</keyword>
<dbReference type="Pfam" id="PF22640">
    <property type="entry name" value="ManC_GMP_beta-helix"/>
    <property type="match status" value="1"/>
</dbReference>
<evidence type="ECO:0000256" key="1">
    <source>
        <dbReference type="ARBA" id="ARBA00006115"/>
    </source>
</evidence>
<keyword evidence="11" id="KW-1185">Reference proteome</keyword>
<keyword evidence="3 10" id="KW-0808">Transferase</keyword>
<dbReference type="InterPro" id="IPR051161">
    <property type="entry name" value="Mannose-6P_isomerase_type2"/>
</dbReference>
<evidence type="ECO:0000256" key="2">
    <source>
        <dbReference type="ARBA" id="ARBA00012387"/>
    </source>
</evidence>
<dbReference type="GO" id="GO:0004475">
    <property type="term" value="F:mannose-1-phosphate guanylyltransferase (GTP) activity"/>
    <property type="evidence" value="ECO:0007669"/>
    <property type="project" value="UniProtKB-EC"/>
</dbReference>
<gene>
    <name evidence="10" type="ORF">GND95_06670</name>
</gene>
<keyword evidence="5" id="KW-0547">Nucleotide-binding</keyword>
<name>A0A7C8HH08_9FIRM</name>
<dbReference type="CDD" id="cd02509">
    <property type="entry name" value="GDP-M1P_Guanylyltransferase"/>
    <property type="match status" value="1"/>
</dbReference>
<dbReference type="InterPro" id="IPR029044">
    <property type="entry name" value="Nucleotide-diphossugar_trans"/>
</dbReference>
<dbReference type="InterPro" id="IPR054566">
    <property type="entry name" value="ManC/GMP-like_b-helix"/>
</dbReference>
<evidence type="ECO:0000256" key="6">
    <source>
        <dbReference type="ARBA" id="ARBA00023134"/>
    </source>
</evidence>
<dbReference type="PANTHER" id="PTHR46390">
    <property type="entry name" value="MANNOSE-1-PHOSPHATE GUANYLYLTRANSFERASE"/>
    <property type="match status" value="1"/>
</dbReference>
<organism evidence="10 11">
    <name type="scientific">Defluviitalea raffinosedens</name>
    <dbReference type="NCBI Taxonomy" id="1450156"/>
    <lineage>
        <taxon>Bacteria</taxon>
        <taxon>Bacillati</taxon>
        <taxon>Bacillota</taxon>
        <taxon>Clostridia</taxon>
        <taxon>Lachnospirales</taxon>
        <taxon>Defluviitaleaceae</taxon>
        <taxon>Defluviitalea</taxon>
    </lineage>
</organism>
<feature type="domain" description="MannoseP isomerase/GMP-like beta-helix" evidence="9">
    <location>
        <begin position="292"/>
        <end position="346"/>
    </location>
</feature>
<evidence type="ECO:0000313" key="10">
    <source>
        <dbReference type="EMBL" id="KAE9634990.1"/>
    </source>
</evidence>
<dbReference type="Pfam" id="PF00483">
    <property type="entry name" value="NTP_transferase"/>
    <property type="match status" value="1"/>
</dbReference>
<dbReference type="Proteomes" id="UP000483018">
    <property type="component" value="Unassembled WGS sequence"/>
</dbReference>